<accession>A0A1A9Z4Y3</accession>
<evidence type="ECO:0000313" key="1">
    <source>
        <dbReference type="EnsemblMetazoa" id="GPAI004049-PA"/>
    </source>
</evidence>
<proteinExistence type="predicted"/>
<reference evidence="1" key="2">
    <citation type="submission" date="2020-05" db="UniProtKB">
        <authorList>
            <consortium name="EnsemblMetazoa"/>
        </authorList>
    </citation>
    <scope>IDENTIFICATION</scope>
    <source>
        <strain evidence="1">IAEA</strain>
    </source>
</reference>
<dbReference type="EnsemblMetazoa" id="GPAI004049-RA">
    <property type="protein sequence ID" value="GPAI004049-PA"/>
    <property type="gene ID" value="GPAI004049"/>
</dbReference>
<protein>
    <submittedName>
        <fullName evidence="1">Uncharacterized protein</fullName>
    </submittedName>
</protein>
<name>A0A1A9Z4Y3_GLOPL</name>
<reference evidence="2" key="1">
    <citation type="submission" date="2014-03" db="EMBL/GenBank/DDBJ databases">
        <authorList>
            <person name="Aksoy S."/>
            <person name="Warren W."/>
            <person name="Wilson R.K."/>
        </authorList>
    </citation>
    <scope>NUCLEOTIDE SEQUENCE [LARGE SCALE GENOMIC DNA]</scope>
    <source>
        <strain evidence="2">IAEA</strain>
    </source>
</reference>
<dbReference type="VEuPathDB" id="VectorBase:GPAI004049"/>
<organism evidence="1 2">
    <name type="scientific">Glossina pallidipes</name>
    <name type="common">Tsetse fly</name>
    <dbReference type="NCBI Taxonomy" id="7398"/>
    <lineage>
        <taxon>Eukaryota</taxon>
        <taxon>Metazoa</taxon>
        <taxon>Ecdysozoa</taxon>
        <taxon>Arthropoda</taxon>
        <taxon>Hexapoda</taxon>
        <taxon>Insecta</taxon>
        <taxon>Pterygota</taxon>
        <taxon>Neoptera</taxon>
        <taxon>Endopterygota</taxon>
        <taxon>Diptera</taxon>
        <taxon>Brachycera</taxon>
        <taxon>Muscomorpha</taxon>
        <taxon>Hippoboscoidea</taxon>
        <taxon>Glossinidae</taxon>
        <taxon>Glossina</taxon>
    </lineage>
</organism>
<evidence type="ECO:0000313" key="2">
    <source>
        <dbReference type="Proteomes" id="UP000092445"/>
    </source>
</evidence>
<dbReference type="AlphaFoldDB" id="A0A1A9Z4Y3"/>
<sequence length="169" mass="19135">MAWLALLSFVENDFSIVLSEIYIDESVVQNKRSQPINTTFMYHSIVQHVGKEKNNAQRLSSIHFVNFVNRDEGKKKKKMKIVVMFVMFISTIGDHYAQAMRESCATSLPSGLFTSVPSFFPRIMDTILACNKQLCLLKRHPLQATIEKLYDKILSSSLSVEGSSSHASK</sequence>
<keyword evidence="2" id="KW-1185">Reference proteome</keyword>
<dbReference type="Proteomes" id="UP000092445">
    <property type="component" value="Unassembled WGS sequence"/>
</dbReference>